<dbReference type="RefSeq" id="WP_304434987.1">
    <property type="nucleotide sequence ID" value="NZ_JAUKUC010000001.1"/>
</dbReference>
<proteinExistence type="predicted"/>
<gene>
    <name evidence="1" type="ORF">Q2T41_03625</name>
</gene>
<organism evidence="1 2">
    <name type="scientific">Maribacter confluentis</name>
    <dbReference type="NCBI Taxonomy" id="1656093"/>
    <lineage>
        <taxon>Bacteria</taxon>
        <taxon>Pseudomonadati</taxon>
        <taxon>Bacteroidota</taxon>
        <taxon>Flavobacteriia</taxon>
        <taxon>Flavobacteriales</taxon>
        <taxon>Flavobacteriaceae</taxon>
        <taxon>Maribacter</taxon>
    </lineage>
</organism>
<comment type="caution">
    <text evidence="1">The sequence shown here is derived from an EMBL/GenBank/DDBJ whole genome shotgun (WGS) entry which is preliminary data.</text>
</comment>
<reference evidence="1" key="2">
    <citation type="submission" date="2023-06" db="EMBL/GenBank/DDBJ databases">
        <authorList>
            <person name="Lucena T."/>
            <person name="Sun Q."/>
        </authorList>
    </citation>
    <scope>NUCLEOTIDE SEQUENCE</scope>
    <source>
        <strain evidence="1">CECT 8869</strain>
    </source>
</reference>
<dbReference type="EMBL" id="JAUKUC010000001">
    <property type="protein sequence ID" value="MDO1511753.1"/>
    <property type="molecule type" value="Genomic_DNA"/>
</dbReference>
<reference evidence="1" key="1">
    <citation type="journal article" date="2014" name="Int. J. Syst. Evol. Microbiol.">
        <title>Complete genome of a new Firmicutes species belonging to the dominant human colonic microbiota ('Ruminococcus bicirculans') reveals two chromosomes and a selective capacity to utilize plant glucans.</title>
        <authorList>
            <consortium name="NISC Comparative Sequencing Program"/>
            <person name="Wegmann U."/>
            <person name="Louis P."/>
            <person name="Goesmann A."/>
            <person name="Henrissat B."/>
            <person name="Duncan S.H."/>
            <person name="Flint H.J."/>
        </authorList>
    </citation>
    <scope>NUCLEOTIDE SEQUENCE</scope>
    <source>
        <strain evidence="1">CECT 8869</strain>
    </source>
</reference>
<keyword evidence="2" id="KW-1185">Reference proteome</keyword>
<name>A0ABT8RME1_9FLAO</name>
<evidence type="ECO:0000313" key="1">
    <source>
        <dbReference type="EMBL" id="MDO1511753.1"/>
    </source>
</evidence>
<accession>A0ABT8RME1</accession>
<evidence type="ECO:0000313" key="2">
    <source>
        <dbReference type="Proteomes" id="UP001168579"/>
    </source>
</evidence>
<protein>
    <recommendedName>
        <fullName evidence="3">Outer membrane protein beta-barrel domain-containing protein</fullName>
    </recommendedName>
</protein>
<dbReference type="Proteomes" id="UP001168579">
    <property type="component" value="Unassembled WGS sequence"/>
</dbReference>
<sequence length="175" mass="19423">MKTSSFKILVSTYLFISVNTMFGQTTEDPVSTNALPLSKLSISGNAYPVTAIGDVHKSFLVGYGIPNGLQMELHGFYDTYLQTERFRTNLLGKVYLTEKLYLLSGLEVEIATESQELMEAPYRLGFVAGTGYDISDNFMVEIKSNVQLNKDAIGAFGEKLIEMPAVHTIGGKWRF</sequence>
<evidence type="ECO:0008006" key="3">
    <source>
        <dbReference type="Google" id="ProtNLM"/>
    </source>
</evidence>